<accession>A0A5C3QNI5</accession>
<evidence type="ECO:0000313" key="2">
    <source>
        <dbReference type="EMBL" id="TFL02081.1"/>
    </source>
</evidence>
<name>A0A5C3QNI5_9AGAR</name>
<evidence type="ECO:0000256" key="1">
    <source>
        <dbReference type="SAM" id="Phobius"/>
    </source>
</evidence>
<feature type="transmembrane region" description="Helical" evidence="1">
    <location>
        <begin position="12"/>
        <end position="31"/>
    </location>
</feature>
<keyword evidence="1" id="KW-0472">Membrane</keyword>
<dbReference type="Proteomes" id="UP000305067">
    <property type="component" value="Unassembled WGS sequence"/>
</dbReference>
<dbReference type="AlphaFoldDB" id="A0A5C3QNI5"/>
<keyword evidence="1" id="KW-0812">Transmembrane</keyword>
<dbReference type="EMBL" id="ML178823">
    <property type="protein sequence ID" value="TFL02081.1"/>
    <property type="molecule type" value="Genomic_DNA"/>
</dbReference>
<sequence>MKEDHFGVDESGIIGLATIGLVSETFVLWTLRQAGASVSTTLSTTLGLLGAGNMASLGRIARLLRMIGDPALGLGTDGRLLPRRKRVREADPIEIIA</sequence>
<keyword evidence="3" id="KW-1185">Reference proteome</keyword>
<evidence type="ECO:0000313" key="3">
    <source>
        <dbReference type="Proteomes" id="UP000305067"/>
    </source>
</evidence>
<keyword evidence="1" id="KW-1133">Transmembrane helix</keyword>
<organism evidence="2 3">
    <name type="scientific">Pterulicium gracile</name>
    <dbReference type="NCBI Taxonomy" id="1884261"/>
    <lineage>
        <taxon>Eukaryota</taxon>
        <taxon>Fungi</taxon>
        <taxon>Dikarya</taxon>
        <taxon>Basidiomycota</taxon>
        <taxon>Agaricomycotina</taxon>
        <taxon>Agaricomycetes</taxon>
        <taxon>Agaricomycetidae</taxon>
        <taxon>Agaricales</taxon>
        <taxon>Pleurotineae</taxon>
        <taxon>Pterulaceae</taxon>
        <taxon>Pterulicium</taxon>
    </lineage>
</organism>
<reference evidence="2 3" key="1">
    <citation type="journal article" date="2019" name="Nat. Ecol. Evol.">
        <title>Megaphylogeny resolves global patterns of mushroom evolution.</title>
        <authorList>
            <person name="Varga T."/>
            <person name="Krizsan K."/>
            <person name="Foldi C."/>
            <person name="Dima B."/>
            <person name="Sanchez-Garcia M."/>
            <person name="Sanchez-Ramirez S."/>
            <person name="Szollosi G.J."/>
            <person name="Szarkandi J.G."/>
            <person name="Papp V."/>
            <person name="Albert L."/>
            <person name="Andreopoulos W."/>
            <person name="Angelini C."/>
            <person name="Antonin V."/>
            <person name="Barry K.W."/>
            <person name="Bougher N.L."/>
            <person name="Buchanan P."/>
            <person name="Buyck B."/>
            <person name="Bense V."/>
            <person name="Catcheside P."/>
            <person name="Chovatia M."/>
            <person name="Cooper J."/>
            <person name="Damon W."/>
            <person name="Desjardin D."/>
            <person name="Finy P."/>
            <person name="Geml J."/>
            <person name="Haridas S."/>
            <person name="Hughes K."/>
            <person name="Justo A."/>
            <person name="Karasinski D."/>
            <person name="Kautmanova I."/>
            <person name="Kiss B."/>
            <person name="Kocsube S."/>
            <person name="Kotiranta H."/>
            <person name="LaButti K.M."/>
            <person name="Lechner B.E."/>
            <person name="Liimatainen K."/>
            <person name="Lipzen A."/>
            <person name="Lukacs Z."/>
            <person name="Mihaltcheva S."/>
            <person name="Morgado L.N."/>
            <person name="Niskanen T."/>
            <person name="Noordeloos M.E."/>
            <person name="Ohm R.A."/>
            <person name="Ortiz-Santana B."/>
            <person name="Ovrebo C."/>
            <person name="Racz N."/>
            <person name="Riley R."/>
            <person name="Savchenko A."/>
            <person name="Shiryaev A."/>
            <person name="Soop K."/>
            <person name="Spirin V."/>
            <person name="Szebenyi C."/>
            <person name="Tomsovsky M."/>
            <person name="Tulloss R.E."/>
            <person name="Uehling J."/>
            <person name="Grigoriev I.V."/>
            <person name="Vagvolgyi C."/>
            <person name="Papp T."/>
            <person name="Martin F.M."/>
            <person name="Miettinen O."/>
            <person name="Hibbett D.S."/>
            <person name="Nagy L.G."/>
        </authorList>
    </citation>
    <scope>NUCLEOTIDE SEQUENCE [LARGE SCALE GENOMIC DNA]</scope>
    <source>
        <strain evidence="2 3">CBS 309.79</strain>
    </source>
</reference>
<gene>
    <name evidence="2" type="ORF">BDV98DRAFT_592574</name>
</gene>
<proteinExistence type="predicted"/>
<feature type="transmembrane region" description="Helical" evidence="1">
    <location>
        <begin position="37"/>
        <end position="57"/>
    </location>
</feature>
<protein>
    <submittedName>
        <fullName evidence="2">Uncharacterized protein</fullName>
    </submittedName>
</protein>